<dbReference type="EMBL" id="BAABFC010000001">
    <property type="protein sequence ID" value="GAA4493532.1"/>
    <property type="molecule type" value="Genomic_DNA"/>
</dbReference>
<name>A0ABP8PYR0_9GAMM</name>
<keyword evidence="2" id="KW-1185">Reference proteome</keyword>
<proteinExistence type="predicted"/>
<protein>
    <recommendedName>
        <fullName evidence="3">DUF3283 family protein</fullName>
    </recommendedName>
</protein>
<organism evidence="1 2">
    <name type="scientific">Pseudaeromonas paramecii</name>
    <dbReference type="NCBI Taxonomy" id="2138166"/>
    <lineage>
        <taxon>Bacteria</taxon>
        <taxon>Pseudomonadati</taxon>
        <taxon>Pseudomonadota</taxon>
        <taxon>Gammaproteobacteria</taxon>
        <taxon>Aeromonadales</taxon>
        <taxon>Aeromonadaceae</taxon>
        <taxon>Pseudaeromonas</taxon>
    </lineage>
</organism>
<dbReference type="InterPro" id="IPR036745">
    <property type="entry name" value="PolIII_theta_sf"/>
</dbReference>
<dbReference type="Gene3D" id="1.20.58.250">
    <property type="entry name" value="DNA polymerase III-theta"/>
    <property type="match status" value="1"/>
</dbReference>
<dbReference type="SUPFAM" id="SSF46575">
    <property type="entry name" value="DNA polymerase III theta subunit-like"/>
    <property type="match status" value="1"/>
</dbReference>
<dbReference type="Proteomes" id="UP001501321">
    <property type="component" value="Unassembled WGS sequence"/>
</dbReference>
<dbReference type="RefSeq" id="WP_345009523.1">
    <property type="nucleotide sequence ID" value="NZ_BAABFC010000001.1"/>
</dbReference>
<comment type="caution">
    <text evidence="1">The sequence shown here is derived from an EMBL/GenBank/DDBJ whole genome shotgun (WGS) entry which is preliminary data.</text>
</comment>
<gene>
    <name evidence="1" type="ORF">GCM10023095_03950</name>
</gene>
<evidence type="ECO:0000313" key="2">
    <source>
        <dbReference type="Proteomes" id="UP001501321"/>
    </source>
</evidence>
<accession>A0ABP8PYR0</accession>
<dbReference type="Pfam" id="PF11686">
    <property type="entry name" value="DUF3283"/>
    <property type="match status" value="1"/>
</dbReference>
<evidence type="ECO:0000313" key="1">
    <source>
        <dbReference type="EMBL" id="GAA4493532.1"/>
    </source>
</evidence>
<dbReference type="InterPro" id="IPR021700">
    <property type="entry name" value="DUF3283"/>
</dbReference>
<evidence type="ECO:0008006" key="3">
    <source>
        <dbReference type="Google" id="ProtNLM"/>
    </source>
</evidence>
<reference evidence="2" key="1">
    <citation type="journal article" date="2019" name="Int. J. Syst. Evol. Microbiol.">
        <title>The Global Catalogue of Microorganisms (GCM) 10K type strain sequencing project: providing services to taxonomists for standard genome sequencing and annotation.</title>
        <authorList>
            <consortium name="The Broad Institute Genomics Platform"/>
            <consortium name="The Broad Institute Genome Sequencing Center for Infectious Disease"/>
            <person name="Wu L."/>
            <person name="Ma J."/>
        </authorList>
    </citation>
    <scope>NUCLEOTIDE SEQUENCE [LARGE SCALE GENOMIC DNA]</scope>
    <source>
        <strain evidence="2">JCM 32226</strain>
    </source>
</reference>
<sequence>MNLCDLPEEEQALIETDKAAAYAVWKERKGDHAKAEEDLKTIPEPLHATFLDAVKKYRSK</sequence>